<protein>
    <submittedName>
        <fullName evidence="1">Uncharacterized protein</fullName>
    </submittedName>
</protein>
<organism evidence="1 2">
    <name type="scientific">Melipona bicolor</name>
    <dbReference type="NCBI Taxonomy" id="60889"/>
    <lineage>
        <taxon>Eukaryota</taxon>
        <taxon>Metazoa</taxon>
        <taxon>Ecdysozoa</taxon>
        <taxon>Arthropoda</taxon>
        <taxon>Hexapoda</taxon>
        <taxon>Insecta</taxon>
        <taxon>Pterygota</taxon>
        <taxon>Neoptera</taxon>
        <taxon>Endopterygota</taxon>
        <taxon>Hymenoptera</taxon>
        <taxon>Apocrita</taxon>
        <taxon>Aculeata</taxon>
        <taxon>Apoidea</taxon>
        <taxon>Anthophila</taxon>
        <taxon>Apidae</taxon>
        <taxon>Melipona</taxon>
    </lineage>
</organism>
<dbReference type="AlphaFoldDB" id="A0AA40FH31"/>
<reference evidence="1" key="1">
    <citation type="submission" date="2021-10" db="EMBL/GenBank/DDBJ databases">
        <title>Melipona bicolor Genome sequencing and assembly.</title>
        <authorList>
            <person name="Araujo N.S."/>
            <person name="Arias M.C."/>
        </authorList>
    </citation>
    <scope>NUCLEOTIDE SEQUENCE</scope>
    <source>
        <strain evidence="1">USP_2M_L1-L4_2017</strain>
        <tissue evidence="1">Whole body</tissue>
    </source>
</reference>
<dbReference type="EMBL" id="JAHYIQ010000040">
    <property type="protein sequence ID" value="KAK1118817.1"/>
    <property type="molecule type" value="Genomic_DNA"/>
</dbReference>
<accession>A0AA40FH31</accession>
<proteinExistence type="predicted"/>
<keyword evidence="2" id="KW-1185">Reference proteome</keyword>
<comment type="caution">
    <text evidence="1">The sequence shown here is derived from an EMBL/GenBank/DDBJ whole genome shotgun (WGS) entry which is preliminary data.</text>
</comment>
<evidence type="ECO:0000313" key="1">
    <source>
        <dbReference type="EMBL" id="KAK1118817.1"/>
    </source>
</evidence>
<gene>
    <name evidence="1" type="ORF">K0M31_014591</name>
</gene>
<evidence type="ECO:0000313" key="2">
    <source>
        <dbReference type="Proteomes" id="UP001177670"/>
    </source>
</evidence>
<sequence length="160" mass="17871">MLTKLPTLLKLESKNLSKFGQRTFQTFQTIVEHPWSSNALNLWKDYCSLNFMIADVDNLFPSISKTYDPDICGSGTAESLCQAYYGIINHGAFDSKRRTSHSKSKNASANRKAGITDEEIDPLTISVVTGRLNYYLQLFLTAPCENTRQVVVLAVDKPDG</sequence>
<dbReference type="Proteomes" id="UP001177670">
    <property type="component" value="Unassembled WGS sequence"/>
</dbReference>
<name>A0AA40FH31_9HYME</name>